<dbReference type="EMBL" id="BLWD01000004">
    <property type="protein sequence ID" value="GFN09938.1"/>
    <property type="molecule type" value="Genomic_DNA"/>
</dbReference>
<dbReference type="Proteomes" id="UP000498740">
    <property type="component" value="Unassembled WGS sequence"/>
</dbReference>
<comment type="caution">
    <text evidence="1">The sequence shown here is derived from an EMBL/GenBank/DDBJ whole genome shotgun (WGS) entry which is preliminary data.</text>
</comment>
<protein>
    <submittedName>
        <fullName evidence="1">Uncharacterized protein</fullName>
    </submittedName>
</protein>
<sequence>MAAGCVEVGGEGVVGRPQGLVQGGGKAGTVQTRVKWIPVRARSSRSRIVRWVVRRWARRTVSRVTGRAVIQAVTASQAG</sequence>
<proteinExistence type="predicted"/>
<evidence type="ECO:0000313" key="2">
    <source>
        <dbReference type="Proteomes" id="UP000498740"/>
    </source>
</evidence>
<evidence type="ECO:0000313" key="1">
    <source>
        <dbReference type="EMBL" id="GFN09938.1"/>
    </source>
</evidence>
<dbReference type="AlphaFoldDB" id="A0A7J0D5D9"/>
<reference evidence="1 2" key="1">
    <citation type="submission" date="2020-05" db="EMBL/GenBank/DDBJ databases">
        <title>Whole genome shotgun sequence of Streptomyces microflavus NBRC 13062.</title>
        <authorList>
            <person name="Komaki H."/>
            <person name="Tamura T."/>
        </authorList>
    </citation>
    <scope>NUCLEOTIDE SEQUENCE [LARGE SCALE GENOMIC DNA]</scope>
    <source>
        <strain evidence="1 2">NBRC 13062</strain>
    </source>
</reference>
<gene>
    <name evidence="1" type="ORF">Smic_84940</name>
</gene>
<name>A0A7J0D5D9_STRMI</name>
<accession>A0A7J0D5D9</accession>
<organism evidence="1 2">
    <name type="scientific">Streptomyces microflavus</name>
    <name type="common">Streptomyces lipmanii</name>
    <dbReference type="NCBI Taxonomy" id="1919"/>
    <lineage>
        <taxon>Bacteria</taxon>
        <taxon>Bacillati</taxon>
        <taxon>Actinomycetota</taxon>
        <taxon>Actinomycetes</taxon>
        <taxon>Kitasatosporales</taxon>
        <taxon>Streptomycetaceae</taxon>
        <taxon>Streptomyces</taxon>
    </lineage>
</organism>